<dbReference type="Proteomes" id="UP000786811">
    <property type="component" value="Unassembled WGS sequence"/>
</dbReference>
<name>A0A8J2HR71_COTCN</name>
<gene>
    <name evidence="1" type="ORF">HICCMSTLAB_LOCUS14114</name>
</gene>
<reference evidence="1" key="1">
    <citation type="submission" date="2021-04" db="EMBL/GenBank/DDBJ databases">
        <authorList>
            <person name="Chebbi M.A.C M."/>
        </authorList>
    </citation>
    <scope>NUCLEOTIDE SEQUENCE</scope>
</reference>
<keyword evidence="2" id="KW-1185">Reference proteome</keyword>
<dbReference type="AlphaFoldDB" id="A0A8J2HR71"/>
<proteinExistence type="predicted"/>
<accession>A0A8J2HR71</accession>
<evidence type="ECO:0000313" key="2">
    <source>
        <dbReference type="Proteomes" id="UP000786811"/>
    </source>
</evidence>
<dbReference type="OrthoDB" id="7701631at2759"/>
<sequence>MKVHLLKNGNSCKPVCVFKVVIGLFATRVLSIRLYNYFSTTLYKLEILYPFYKETEKKQPKIKDENLVAVPLSRVITCEDNVSSLWARLLFANEPSVLEENSCPTPKCINNNNTKNVSILSVNYSTIIRRGFGALEKALDFHSIIYNMRCQYCHSNKKISKRTPNLFIYIELDVKKPGETEGRMCKLREFPVYLNLEANESGDNLRYRLSGVAGYSTFHYIAYCRRVSGSWISYNDVAKKPEMVGDNLSITPHRVLYIVIELYYLKNDKYLDNRIH</sequence>
<dbReference type="InterPro" id="IPR038765">
    <property type="entry name" value="Papain-like_cys_pep_sf"/>
</dbReference>
<dbReference type="EMBL" id="CAJNRD030001939">
    <property type="protein sequence ID" value="CAG5111024.1"/>
    <property type="molecule type" value="Genomic_DNA"/>
</dbReference>
<dbReference type="Gene3D" id="3.90.70.10">
    <property type="entry name" value="Cysteine proteinases"/>
    <property type="match status" value="1"/>
</dbReference>
<evidence type="ECO:0008006" key="3">
    <source>
        <dbReference type="Google" id="ProtNLM"/>
    </source>
</evidence>
<organism evidence="1 2">
    <name type="scientific">Cotesia congregata</name>
    <name type="common">Parasitoid wasp</name>
    <name type="synonym">Apanteles congregatus</name>
    <dbReference type="NCBI Taxonomy" id="51543"/>
    <lineage>
        <taxon>Eukaryota</taxon>
        <taxon>Metazoa</taxon>
        <taxon>Ecdysozoa</taxon>
        <taxon>Arthropoda</taxon>
        <taxon>Hexapoda</taxon>
        <taxon>Insecta</taxon>
        <taxon>Pterygota</taxon>
        <taxon>Neoptera</taxon>
        <taxon>Endopterygota</taxon>
        <taxon>Hymenoptera</taxon>
        <taxon>Apocrita</taxon>
        <taxon>Ichneumonoidea</taxon>
        <taxon>Braconidae</taxon>
        <taxon>Microgastrinae</taxon>
        <taxon>Cotesia</taxon>
    </lineage>
</organism>
<protein>
    <recommendedName>
        <fullName evidence="3">USP domain-containing protein</fullName>
    </recommendedName>
</protein>
<comment type="caution">
    <text evidence="1">The sequence shown here is derived from an EMBL/GenBank/DDBJ whole genome shotgun (WGS) entry which is preliminary data.</text>
</comment>
<dbReference type="SUPFAM" id="SSF54001">
    <property type="entry name" value="Cysteine proteinases"/>
    <property type="match status" value="1"/>
</dbReference>
<evidence type="ECO:0000313" key="1">
    <source>
        <dbReference type="EMBL" id="CAG5111024.1"/>
    </source>
</evidence>